<gene>
    <name evidence="1" type="ORF">Airi02_082390</name>
</gene>
<dbReference type="EMBL" id="BSTK01000016">
    <property type="protein sequence ID" value="GLY90310.1"/>
    <property type="molecule type" value="Genomic_DNA"/>
</dbReference>
<dbReference type="AlphaFoldDB" id="A0A9W6SCZ2"/>
<keyword evidence="2" id="KW-1185">Reference proteome</keyword>
<proteinExistence type="predicted"/>
<accession>A0A9W6SCZ2</accession>
<dbReference type="InterPro" id="IPR029063">
    <property type="entry name" value="SAM-dependent_MTases_sf"/>
</dbReference>
<protein>
    <recommendedName>
        <fullName evidence="3">Methyltransferase</fullName>
    </recommendedName>
</protein>
<evidence type="ECO:0008006" key="3">
    <source>
        <dbReference type="Google" id="ProtNLM"/>
    </source>
</evidence>
<sequence length="222" mass="24367">MTLVDWRAWHDEYDRPDSSLARRLKVVRRQVGAALDACPPGPLRVVSLCAGQGRDLLEVLDGHSRRADVRARLVELDERNTGPASAAVEAAGLDGVEVLTADAALIDHYRGMVPADVVLMCGLFGNLTDEDIQRTITFGPQLTKTGGTVIWTRHRSAPDRVPLICDWFEQSGFERLWLSPPDASFGVGVHRFTAEPRPLAAGESMFTFVGYDLLGRRATDAE</sequence>
<dbReference type="Gene3D" id="3.40.50.150">
    <property type="entry name" value="Vaccinia Virus protein VP39"/>
    <property type="match status" value="1"/>
</dbReference>
<evidence type="ECO:0000313" key="1">
    <source>
        <dbReference type="EMBL" id="GLY90310.1"/>
    </source>
</evidence>
<name>A0A9W6SCZ2_9ACTN</name>
<dbReference type="CDD" id="cd02440">
    <property type="entry name" value="AdoMet_MTases"/>
    <property type="match status" value="1"/>
</dbReference>
<dbReference type="SUPFAM" id="SSF53335">
    <property type="entry name" value="S-adenosyl-L-methionine-dependent methyltransferases"/>
    <property type="match status" value="1"/>
</dbReference>
<organism evidence="1 2">
    <name type="scientific">Actinoallomurus iriomotensis</name>
    <dbReference type="NCBI Taxonomy" id="478107"/>
    <lineage>
        <taxon>Bacteria</taxon>
        <taxon>Bacillati</taxon>
        <taxon>Actinomycetota</taxon>
        <taxon>Actinomycetes</taxon>
        <taxon>Streptosporangiales</taxon>
        <taxon>Thermomonosporaceae</taxon>
        <taxon>Actinoallomurus</taxon>
    </lineage>
</organism>
<reference evidence="1" key="1">
    <citation type="submission" date="2023-03" db="EMBL/GenBank/DDBJ databases">
        <title>Actinoallomurus iriomotensis NBRC 103684.</title>
        <authorList>
            <person name="Ichikawa N."/>
            <person name="Sato H."/>
            <person name="Tonouchi N."/>
        </authorList>
    </citation>
    <scope>NUCLEOTIDE SEQUENCE</scope>
    <source>
        <strain evidence="1">NBRC 103684</strain>
    </source>
</reference>
<dbReference type="Proteomes" id="UP001165074">
    <property type="component" value="Unassembled WGS sequence"/>
</dbReference>
<evidence type="ECO:0000313" key="2">
    <source>
        <dbReference type="Proteomes" id="UP001165074"/>
    </source>
</evidence>
<comment type="caution">
    <text evidence="1">The sequence shown here is derived from an EMBL/GenBank/DDBJ whole genome shotgun (WGS) entry which is preliminary data.</text>
</comment>